<dbReference type="Proteomes" id="UP000191554">
    <property type="component" value="Unassembled WGS sequence"/>
</dbReference>
<dbReference type="OrthoDB" id="1739395at2"/>
<dbReference type="EMBL" id="MZGX01000003">
    <property type="protein sequence ID" value="OPX45637.1"/>
    <property type="molecule type" value="Genomic_DNA"/>
</dbReference>
<keyword evidence="2" id="KW-1185">Reference proteome</keyword>
<reference evidence="1 2" key="1">
    <citation type="submission" date="2017-03" db="EMBL/GenBank/DDBJ databases">
        <title>Genome sequence of Clostridium hungatei DSM 14427.</title>
        <authorList>
            <person name="Poehlein A."/>
            <person name="Daniel R."/>
        </authorList>
    </citation>
    <scope>NUCLEOTIDE SEQUENCE [LARGE SCALE GENOMIC DNA]</scope>
    <source>
        <strain evidence="1 2">DSM 14427</strain>
    </source>
</reference>
<gene>
    <name evidence="1" type="ORF">CLHUN_05740</name>
</gene>
<name>A0A1V4SQY1_RUMHU</name>
<protein>
    <submittedName>
        <fullName evidence="1">Uncharacterized protein</fullName>
    </submittedName>
</protein>
<evidence type="ECO:0000313" key="1">
    <source>
        <dbReference type="EMBL" id="OPX45637.1"/>
    </source>
</evidence>
<evidence type="ECO:0000313" key="2">
    <source>
        <dbReference type="Proteomes" id="UP000191554"/>
    </source>
</evidence>
<sequence length="148" mass="16935">MSKIYTFLIILPMMAALFFKTAAFYEFDTKQRYIKNTVDTYTHKVMITGVMTEKDKGDLLEKLNRLGTFNENHVILETGPVDSYGAISELYPYIPGDLLDRGEVFSIIVKSDEESLLSEMEDKNADGSHKLFYKAKAVCRIEKKQSVQ</sequence>
<accession>A0A1V4SQY1</accession>
<dbReference type="RefSeq" id="WP_080063048.1">
    <property type="nucleotide sequence ID" value="NZ_MZGX01000003.1"/>
</dbReference>
<dbReference type="STRING" id="48256.CLHUN_05740"/>
<comment type="caution">
    <text evidence="1">The sequence shown here is derived from an EMBL/GenBank/DDBJ whole genome shotgun (WGS) entry which is preliminary data.</text>
</comment>
<organism evidence="1 2">
    <name type="scientific">Ruminiclostridium hungatei</name>
    <name type="common">Clostridium hungatei</name>
    <dbReference type="NCBI Taxonomy" id="48256"/>
    <lineage>
        <taxon>Bacteria</taxon>
        <taxon>Bacillati</taxon>
        <taxon>Bacillota</taxon>
        <taxon>Clostridia</taxon>
        <taxon>Eubacteriales</taxon>
        <taxon>Oscillospiraceae</taxon>
        <taxon>Ruminiclostridium</taxon>
    </lineage>
</organism>
<proteinExistence type="predicted"/>
<dbReference type="AlphaFoldDB" id="A0A1V4SQY1"/>